<name>F4PLG1_CACFS</name>
<sequence>MQSRDKSQSSRSILMSKNTKKVLVVLQPTIGRRPIHLYSVYTFNHSTIGSNFSSLGKRQSYSLNTLIHFFGVSANENIGCAERFDWWVELSLYSKVCSTSIKGGSWTIVPKGTSYKTKQSYWPDTNVLNTKFLTKEAVCSIVDYMPIINGKGLKWLVRRVKVIRGSVDFGMVCNPQFNFARSKHTVKKCNNGFQLHSEDGVVLEIISCVKMEEGPNGEITSAFTLGEGDSCTFILKDPEEYPDLFKFKDVKGSCSREDVLFQSTVNYWQKWLEKCTYKGRWREMVERSALVLKLLTFSPTGAIVASPTCSLPEDLGGVRNWDYRYTWIRDAAFTVYGLIRIGFTEEAKGFMTWLENRCIEADTNPKKDEMPLKIMYSIHGDDKIPESVLEHLEGYRASAPVRVGNDAVNQKQLDIFGELMDSIYLSNKYGSLVSYDFWMHIRKLIDWVCDHWNEKDEGIWEVRSGQQHFVYSKIMCWVAVDRGLRLADRRSFPAPRDRWMKVRDAIYEEIQTKGYDPKLGAFTQSYGSGTLDASTLIMALVFFMAPSDPRHISTLQRILEPTNKGGLVSNSLVFRYNTHEGEGDGLAGTEGTFNICSFWLIEALTRAGKHHPEFLVRARLVFDEMLGYANHLGLFSEEIGVGGEALGNFPQAFTHLSLISAAFNLDRILSVRSSSRSQQVSAPKSSKMLQYINYRMKITINDGRIIVGRFLAFDKHMNIVVCDAEEFRRIKQKGKEDREEKRTLGMLVIRGETVISLSAESPPPEEIKAKAPPQIPGGPGIGRAIGRGMGMNAAATAGLTGPVRGIGGVAPPGPFGRGAPPPGAGFAPGPPGMGRGFPPGPPPGMGRGFPPGVFPPPPGAGFPPGVFPPGMGRGFPPGPPPGMGRGFPPGVFPPQQE</sequence>
<dbReference type="GO" id="GO:0004553">
    <property type="term" value="F:hydrolase activity, hydrolyzing O-glycosyl compounds"/>
    <property type="evidence" value="ECO:0007669"/>
    <property type="project" value="UniProtKB-ARBA"/>
</dbReference>
<dbReference type="Pfam" id="PF01423">
    <property type="entry name" value="LSM"/>
    <property type="match status" value="1"/>
</dbReference>
<dbReference type="PROSITE" id="PS52002">
    <property type="entry name" value="SM"/>
    <property type="match status" value="1"/>
</dbReference>
<dbReference type="InterPro" id="IPR047575">
    <property type="entry name" value="Sm"/>
</dbReference>
<dbReference type="CDD" id="cd01717">
    <property type="entry name" value="Sm_B"/>
    <property type="match status" value="1"/>
</dbReference>
<dbReference type="Pfam" id="PF00723">
    <property type="entry name" value="Glyco_hydro_15"/>
    <property type="match status" value="1"/>
</dbReference>
<dbReference type="InterPro" id="IPR010920">
    <property type="entry name" value="LSM_dom_sf"/>
</dbReference>
<dbReference type="KEGG" id="dfa:DFA_05515"/>
<feature type="compositionally biased region" description="Pro residues" evidence="1">
    <location>
        <begin position="811"/>
        <end position="831"/>
    </location>
</feature>
<gene>
    <name evidence="3" type="ORF">DFA_05515</name>
</gene>
<proteinExistence type="predicted"/>
<feature type="compositionally biased region" description="Pro residues" evidence="1">
    <location>
        <begin position="852"/>
        <end position="867"/>
    </location>
</feature>
<dbReference type="InterPro" id="IPR008928">
    <property type="entry name" value="6-hairpin_glycosidase_sf"/>
</dbReference>
<dbReference type="Gene3D" id="2.30.30.100">
    <property type="match status" value="1"/>
</dbReference>
<keyword evidence="4" id="KW-1185">Reference proteome</keyword>
<evidence type="ECO:0000313" key="3">
    <source>
        <dbReference type="EMBL" id="EGG23383.1"/>
    </source>
</evidence>
<feature type="region of interest" description="Disordered" evidence="1">
    <location>
        <begin position="808"/>
        <end position="897"/>
    </location>
</feature>
<dbReference type="GO" id="GO:0005975">
    <property type="term" value="P:carbohydrate metabolic process"/>
    <property type="evidence" value="ECO:0007669"/>
    <property type="project" value="InterPro"/>
</dbReference>
<dbReference type="Proteomes" id="UP000007797">
    <property type="component" value="Unassembled WGS sequence"/>
</dbReference>
<dbReference type="InterPro" id="IPR012341">
    <property type="entry name" value="6hp_glycosidase-like_sf"/>
</dbReference>
<evidence type="ECO:0000259" key="2">
    <source>
        <dbReference type="PROSITE" id="PS52002"/>
    </source>
</evidence>
<dbReference type="GeneID" id="14875345"/>
<dbReference type="RefSeq" id="XP_004361234.1">
    <property type="nucleotide sequence ID" value="XM_004361177.1"/>
</dbReference>
<dbReference type="PANTHER" id="PTHR31616:SF0">
    <property type="entry name" value="GLUCAN 1,4-ALPHA-GLUCOSIDASE"/>
    <property type="match status" value="1"/>
</dbReference>
<dbReference type="EMBL" id="GL883008">
    <property type="protein sequence ID" value="EGG23383.1"/>
    <property type="molecule type" value="Genomic_DNA"/>
</dbReference>
<dbReference type="InterPro" id="IPR001163">
    <property type="entry name" value="Sm_dom_euk/arc"/>
</dbReference>
<dbReference type="SUPFAM" id="SSF48208">
    <property type="entry name" value="Six-hairpin glycosidases"/>
    <property type="match status" value="1"/>
</dbReference>
<evidence type="ECO:0000313" key="4">
    <source>
        <dbReference type="Proteomes" id="UP000007797"/>
    </source>
</evidence>
<evidence type="ECO:0000256" key="1">
    <source>
        <dbReference type="SAM" id="MobiDB-lite"/>
    </source>
</evidence>
<dbReference type="GO" id="GO:0003723">
    <property type="term" value="F:RNA binding"/>
    <property type="evidence" value="ECO:0007669"/>
    <property type="project" value="InterPro"/>
</dbReference>
<protein>
    <recommendedName>
        <fullName evidence="2">Sm domain-containing protein</fullName>
    </recommendedName>
</protein>
<feature type="domain" description="Sm" evidence="2">
    <location>
        <begin position="683"/>
        <end position="763"/>
    </location>
</feature>
<dbReference type="PANTHER" id="PTHR31616">
    <property type="entry name" value="TREHALASE"/>
    <property type="match status" value="1"/>
</dbReference>
<dbReference type="OrthoDB" id="406733at2759"/>
<dbReference type="InterPro" id="IPR011613">
    <property type="entry name" value="GH15-like"/>
</dbReference>
<dbReference type="OMA" id="VEWMCVP"/>
<dbReference type="SMART" id="SM00651">
    <property type="entry name" value="Sm"/>
    <property type="match status" value="1"/>
</dbReference>
<dbReference type="AlphaFoldDB" id="F4PLG1"/>
<dbReference type="SUPFAM" id="SSF50182">
    <property type="entry name" value="Sm-like ribonucleoproteins"/>
    <property type="match status" value="1"/>
</dbReference>
<reference evidence="4" key="1">
    <citation type="journal article" date="2011" name="Genome Res.">
        <title>Phylogeny-wide analysis of social amoeba genomes highlights ancient origins for complex intercellular communication.</title>
        <authorList>
            <person name="Heidel A.J."/>
            <person name="Lawal H.M."/>
            <person name="Felder M."/>
            <person name="Schilde C."/>
            <person name="Helps N.R."/>
            <person name="Tunggal B."/>
            <person name="Rivero F."/>
            <person name="John U."/>
            <person name="Schleicher M."/>
            <person name="Eichinger L."/>
            <person name="Platzer M."/>
            <person name="Noegel A.A."/>
            <person name="Schaap P."/>
            <person name="Gloeckner G."/>
        </authorList>
    </citation>
    <scope>NUCLEOTIDE SEQUENCE [LARGE SCALE GENOMIC DNA]</scope>
    <source>
        <strain evidence="4">SH3</strain>
    </source>
</reference>
<dbReference type="Gene3D" id="1.50.10.10">
    <property type="match status" value="1"/>
</dbReference>
<organism evidence="3 4">
    <name type="scientific">Cavenderia fasciculata</name>
    <name type="common">Slime mold</name>
    <name type="synonym">Dictyostelium fasciculatum</name>
    <dbReference type="NCBI Taxonomy" id="261658"/>
    <lineage>
        <taxon>Eukaryota</taxon>
        <taxon>Amoebozoa</taxon>
        <taxon>Evosea</taxon>
        <taxon>Eumycetozoa</taxon>
        <taxon>Dictyostelia</taxon>
        <taxon>Acytosteliales</taxon>
        <taxon>Cavenderiaceae</taxon>
        <taxon>Cavenderia</taxon>
    </lineage>
</organism>
<accession>F4PLG1</accession>